<dbReference type="Pfam" id="PF00012">
    <property type="entry name" value="HSP70"/>
    <property type="match status" value="1"/>
</dbReference>
<evidence type="ECO:0000313" key="3">
    <source>
        <dbReference type="EMBL" id="MEJ8824975.1"/>
    </source>
</evidence>
<reference evidence="3 4" key="1">
    <citation type="submission" date="2024-03" db="EMBL/GenBank/DDBJ databases">
        <title>Novel species of the genus Variovorax.</title>
        <authorList>
            <person name="Liu Q."/>
            <person name="Xin Y.-H."/>
        </authorList>
    </citation>
    <scope>NUCLEOTIDE SEQUENCE [LARGE SCALE GENOMIC DNA]</scope>
    <source>
        <strain evidence="3 4">KACC 18501</strain>
    </source>
</reference>
<dbReference type="EMBL" id="JBBKZV010000018">
    <property type="protein sequence ID" value="MEJ8824975.1"/>
    <property type="molecule type" value="Genomic_DNA"/>
</dbReference>
<dbReference type="Gene3D" id="3.30.420.40">
    <property type="match status" value="2"/>
</dbReference>
<evidence type="ECO:0000256" key="1">
    <source>
        <dbReference type="ARBA" id="ARBA00022741"/>
    </source>
</evidence>
<keyword evidence="2" id="KW-0067">ATP-binding</keyword>
<evidence type="ECO:0000313" key="4">
    <source>
        <dbReference type="Proteomes" id="UP001363010"/>
    </source>
</evidence>
<dbReference type="RefSeq" id="WP_340366002.1">
    <property type="nucleotide sequence ID" value="NZ_JBBKZV010000018.1"/>
</dbReference>
<dbReference type="Proteomes" id="UP001363010">
    <property type="component" value="Unassembled WGS sequence"/>
</dbReference>
<keyword evidence="1" id="KW-0547">Nucleotide-binding</keyword>
<dbReference type="PRINTS" id="PR00301">
    <property type="entry name" value="HEATSHOCK70"/>
</dbReference>
<sequence length="927" mass="100486">MTAPTWTVGIDLGTTHTVVAYAPARGHVAEDAIRLFQIEQLVAPGEVEARPLLPSMRYHPAPGELAPGDLALPWKSAGSGDAAVIGSLARRLGAQVPGRIVTSAKSWLSHAAVDRMAPILPWGAAAEVPKISPVEASASYLAHLRAAWNHRFPQALLEHQELVLTVPASFDDAARSLTLAAATDAGLPRLRLLEEPQAALYDWLFRHRRSLAKELASARLVLVCDVGGGTTDLSLVRIDQEGAEPRFERIAVGRHLMLGGDNMDLALAHLAETRLHAAAGEGAARLPAGQFAQLVERCRVAKERLLAADAPDSAQVTLLGTGSRLIGGARSVKLDRDEVRRLVLDGFFPQVPAGELPRRERASGLVAFGLPYASDPAVTRHISGFLQQHAAAGWPDALLLNGGVFRAEAIAARLHATLAAWRGAPLRALHYADPDVAVARGAVAYALARRGLAPKIGGGSARSYFLPLDDGEARGICVLPHGSEEGREVRLEGRSFELRVGEPVRFRLVSTTGGGGAGQPAPLAGDLVDFDKFEVQPLPPLATVVRAGGVAARHDIPVQLAAMLTEVGTLEMHCISADDPTQRWKLEFRLRDDHAAPASADAGPHPRFDEAVECVERVFGARDRAVGPKAVKQLRTQLEGLLGSRERWPTALLRPLFDALMQRARGRHRSADHERLWLSLAGWCLRPGFGAALDDWRIEQLWPLFEHGVQHGRERQVNTEWWTLWRRVAGGLDEAAQQRLLQDFAINLRGEEAGLEERPPRLVQGGWDDMVRMGASLERIPVEHKVEIGDWLVERLQRPTATAGDPQPRDTWTLWAIGRIGARAPLYGSAHGVVPVATAITWLDALLALDWKRVDGAAAAAANLARLSGDRARDLPIEVRDRVIARLKTHRAPPAWTDRVHEVVALDEAGERGVFGEALPPGLKLIR</sequence>
<dbReference type="PANTHER" id="PTHR42749:SF1">
    <property type="entry name" value="CELL SHAPE-DETERMINING PROTEIN MREB"/>
    <property type="match status" value="1"/>
</dbReference>
<dbReference type="Pfam" id="PF12531">
    <property type="entry name" value="DUF3731"/>
    <property type="match status" value="1"/>
</dbReference>
<gene>
    <name evidence="3" type="ORF">WKW80_23595</name>
</gene>
<protein>
    <submittedName>
        <fullName evidence="3">Hsp70 family protein</fullName>
    </submittedName>
</protein>
<dbReference type="InterPro" id="IPR013126">
    <property type="entry name" value="Hsp_70_fam"/>
</dbReference>
<comment type="caution">
    <text evidence="3">The sequence shown here is derived from an EMBL/GenBank/DDBJ whole genome shotgun (WGS) entry which is preliminary data.</text>
</comment>
<proteinExistence type="predicted"/>
<dbReference type="SUPFAM" id="SSF53067">
    <property type="entry name" value="Actin-like ATPase domain"/>
    <property type="match status" value="2"/>
</dbReference>
<keyword evidence="4" id="KW-1185">Reference proteome</keyword>
<dbReference type="PANTHER" id="PTHR42749">
    <property type="entry name" value="CELL SHAPE-DETERMINING PROTEIN MREB"/>
    <property type="match status" value="1"/>
</dbReference>
<dbReference type="Gene3D" id="3.90.640.10">
    <property type="entry name" value="Actin, Chain A, domain 4"/>
    <property type="match status" value="1"/>
</dbReference>
<dbReference type="CDD" id="cd10170">
    <property type="entry name" value="ASKHA_NBD_HSP70"/>
    <property type="match status" value="1"/>
</dbReference>
<dbReference type="InterPro" id="IPR021030">
    <property type="entry name" value="DUF3731"/>
</dbReference>
<name>A0ABU8W4L3_9BURK</name>
<dbReference type="InterPro" id="IPR043129">
    <property type="entry name" value="ATPase_NBD"/>
</dbReference>
<organism evidence="3 4">
    <name type="scientific">Variovorax humicola</name>
    <dbReference type="NCBI Taxonomy" id="1769758"/>
    <lineage>
        <taxon>Bacteria</taxon>
        <taxon>Pseudomonadati</taxon>
        <taxon>Pseudomonadota</taxon>
        <taxon>Betaproteobacteria</taxon>
        <taxon>Burkholderiales</taxon>
        <taxon>Comamonadaceae</taxon>
        <taxon>Variovorax</taxon>
    </lineage>
</organism>
<accession>A0ABU8W4L3</accession>
<evidence type="ECO:0000256" key="2">
    <source>
        <dbReference type="ARBA" id="ARBA00022840"/>
    </source>
</evidence>